<reference evidence="3" key="1">
    <citation type="submission" date="2022-07" db="EMBL/GenBank/DDBJ databases">
        <title>Complete genome of CX2.</title>
        <authorList>
            <person name="Cao G."/>
        </authorList>
    </citation>
    <scope>NUCLEOTIDE SEQUENCE</scope>
    <source>
        <strain evidence="3">CX2</strain>
    </source>
</reference>
<evidence type="ECO:0000313" key="4">
    <source>
        <dbReference type="Proteomes" id="UP001060325"/>
    </source>
</evidence>
<organism evidence="3 4">
    <name type="scientific">Exiguobacterium aurantiacum</name>
    <dbReference type="NCBI Taxonomy" id="33987"/>
    <lineage>
        <taxon>Bacteria</taxon>
        <taxon>Bacillati</taxon>
        <taxon>Bacillota</taxon>
        <taxon>Bacilli</taxon>
        <taxon>Bacillales</taxon>
        <taxon>Bacillales Family XII. Incertae Sedis</taxon>
        <taxon>Exiguobacterium</taxon>
    </lineage>
</organism>
<accession>A0ABY5FRF8</accession>
<keyword evidence="2" id="KW-0472">Membrane</keyword>
<gene>
    <name evidence="3" type="ORF">NMQ00_05650</name>
</gene>
<feature type="compositionally biased region" description="Basic and acidic residues" evidence="1">
    <location>
        <begin position="131"/>
        <end position="143"/>
    </location>
</feature>
<keyword evidence="2" id="KW-0812">Transmembrane</keyword>
<feature type="region of interest" description="Disordered" evidence="1">
    <location>
        <begin position="131"/>
        <end position="174"/>
    </location>
</feature>
<evidence type="ECO:0000256" key="1">
    <source>
        <dbReference type="SAM" id="MobiDB-lite"/>
    </source>
</evidence>
<dbReference type="Pfam" id="PF06103">
    <property type="entry name" value="DUF948"/>
    <property type="match status" value="1"/>
</dbReference>
<name>A0ABY5FRF8_9BACL</name>
<evidence type="ECO:0000313" key="3">
    <source>
        <dbReference type="EMBL" id="UTT43984.1"/>
    </source>
</evidence>
<dbReference type="Proteomes" id="UP001060325">
    <property type="component" value="Chromosome"/>
</dbReference>
<proteinExistence type="predicted"/>
<dbReference type="EMBL" id="CP101462">
    <property type="protein sequence ID" value="UTT43984.1"/>
    <property type="molecule type" value="Genomic_DNA"/>
</dbReference>
<protein>
    <submittedName>
        <fullName evidence="3">DUF948 domain-containing protein</fullName>
    </submittedName>
</protein>
<dbReference type="InterPro" id="IPR009293">
    <property type="entry name" value="UPF0478"/>
</dbReference>
<sequence length="174" mass="19003">MEITLGGIAGLIAALAFVVLVFFLARVLSNVNRTLGSVANTTENLERQLDGITMEVTALLHKTNRLVDNVEEKTELLAPVAHALDELGTSLNEVTESVRTVSSSVHVAADENKDQIAQAVRWGSVAVELFKKNKPETSSDERPSRRRGRRDRKQEQEPTTVSPGLIATDDTIKS</sequence>
<keyword evidence="4" id="KW-1185">Reference proteome</keyword>
<keyword evidence="2" id="KW-1133">Transmembrane helix</keyword>
<dbReference type="PANTHER" id="PTHR40070">
    <property type="entry name" value="UPF0478 PROTEIN YTXG"/>
    <property type="match status" value="1"/>
</dbReference>
<dbReference type="RefSeq" id="WP_131484978.1">
    <property type="nucleotide sequence ID" value="NZ_CP101462.1"/>
</dbReference>
<feature type="transmembrane region" description="Helical" evidence="2">
    <location>
        <begin position="6"/>
        <end position="25"/>
    </location>
</feature>
<dbReference type="PANTHER" id="PTHR40070:SF1">
    <property type="entry name" value="UPF0478 PROTEIN YTXG"/>
    <property type="match status" value="1"/>
</dbReference>
<evidence type="ECO:0000256" key="2">
    <source>
        <dbReference type="SAM" id="Phobius"/>
    </source>
</evidence>